<keyword evidence="2" id="KW-1185">Reference proteome</keyword>
<proteinExistence type="predicted"/>
<gene>
    <name evidence="1" type="ORF">PanWU01x14_241870</name>
</gene>
<sequence>MHARDLINFQRKRSNYVRTLKFITAGNVKNNGSFSEKINNRKGNTSCEVVEKNFLSF</sequence>
<evidence type="ECO:0000313" key="2">
    <source>
        <dbReference type="Proteomes" id="UP000237105"/>
    </source>
</evidence>
<accession>A0A2P5BGB2</accession>
<dbReference type="AlphaFoldDB" id="A0A2P5BGB2"/>
<comment type="caution">
    <text evidence="1">The sequence shown here is derived from an EMBL/GenBank/DDBJ whole genome shotgun (WGS) entry which is preliminary data.</text>
</comment>
<organism evidence="1 2">
    <name type="scientific">Parasponia andersonii</name>
    <name type="common">Sponia andersonii</name>
    <dbReference type="NCBI Taxonomy" id="3476"/>
    <lineage>
        <taxon>Eukaryota</taxon>
        <taxon>Viridiplantae</taxon>
        <taxon>Streptophyta</taxon>
        <taxon>Embryophyta</taxon>
        <taxon>Tracheophyta</taxon>
        <taxon>Spermatophyta</taxon>
        <taxon>Magnoliopsida</taxon>
        <taxon>eudicotyledons</taxon>
        <taxon>Gunneridae</taxon>
        <taxon>Pentapetalae</taxon>
        <taxon>rosids</taxon>
        <taxon>fabids</taxon>
        <taxon>Rosales</taxon>
        <taxon>Cannabaceae</taxon>
        <taxon>Parasponia</taxon>
    </lineage>
</organism>
<evidence type="ECO:0000313" key="1">
    <source>
        <dbReference type="EMBL" id="PON47799.1"/>
    </source>
</evidence>
<dbReference type="Proteomes" id="UP000237105">
    <property type="component" value="Unassembled WGS sequence"/>
</dbReference>
<protein>
    <submittedName>
        <fullName evidence="1">Uncharacterized protein</fullName>
    </submittedName>
</protein>
<name>A0A2P5BGB2_PARAD</name>
<dbReference type="EMBL" id="JXTB01000288">
    <property type="protein sequence ID" value="PON47799.1"/>
    <property type="molecule type" value="Genomic_DNA"/>
</dbReference>
<reference evidence="2" key="1">
    <citation type="submission" date="2016-06" db="EMBL/GenBank/DDBJ databases">
        <title>Parallel loss of symbiosis genes in relatives of nitrogen-fixing non-legume Parasponia.</title>
        <authorList>
            <person name="Van Velzen R."/>
            <person name="Holmer R."/>
            <person name="Bu F."/>
            <person name="Rutten L."/>
            <person name="Van Zeijl A."/>
            <person name="Liu W."/>
            <person name="Santuari L."/>
            <person name="Cao Q."/>
            <person name="Sharma T."/>
            <person name="Shen D."/>
            <person name="Roswanjaya Y."/>
            <person name="Wardhani T."/>
            <person name="Kalhor M.S."/>
            <person name="Jansen J."/>
            <person name="Van den Hoogen J."/>
            <person name="Gungor B."/>
            <person name="Hartog M."/>
            <person name="Hontelez J."/>
            <person name="Verver J."/>
            <person name="Yang W.-C."/>
            <person name="Schijlen E."/>
            <person name="Repin R."/>
            <person name="Schilthuizen M."/>
            <person name="Schranz E."/>
            <person name="Heidstra R."/>
            <person name="Miyata K."/>
            <person name="Fedorova E."/>
            <person name="Kohlen W."/>
            <person name="Bisseling T."/>
            <person name="Smit S."/>
            <person name="Geurts R."/>
        </authorList>
    </citation>
    <scope>NUCLEOTIDE SEQUENCE [LARGE SCALE GENOMIC DNA]</scope>
    <source>
        <strain evidence="2">cv. WU1-14</strain>
    </source>
</reference>